<keyword evidence="2" id="KW-1185">Reference proteome</keyword>
<reference evidence="2" key="1">
    <citation type="journal article" date="2019" name="Int. J. Syst. Evol. Microbiol.">
        <title>The Global Catalogue of Microorganisms (GCM) 10K type strain sequencing project: providing services to taxonomists for standard genome sequencing and annotation.</title>
        <authorList>
            <consortium name="The Broad Institute Genomics Platform"/>
            <consortium name="The Broad Institute Genome Sequencing Center for Infectious Disease"/>
            <person name="Wu L."/>
            <person name="Ma J."/>
        </authorList>
    </citation>
    <scope>NUCLEOTIDE SEQUENCE [LARGE SCALE GENOMIC DNA]</scope>
    <source>
        <strain evidence="2">JCM 17326</strain>
    </source>
</reference>
<organism evidence="1 2">
    <name type="scientific">Nonomuraea rosea</name>
    <dbReference type="NCBI Taxonomy" id="638574"/>
    <lineage>
        <taxon>Bacteria</taxon>
        <taxon>Bacillati</taxon>
        <taxon>Actinomycetota</taxon>
        <taxon>Actinomycetes</taxon>
        <taxon>Streptosporangiales</taxon>
        <taxon>Streptosporangiaceae</taxon>
        <taxon>Nonomuraea</taxon>
    </lineage>
</organism>
<evidence type="ECO:0000313" key="2">
    <source>
        <dbReference type="Proteomes" id="UP001500630"/>
    </source>
</evidence>
<proteinExistence type="predicted"/>
<gene>
    <name evidence="1" type="ORF">GCM10022419_115500</name>
</gene>
<sequence>MNEMEERPSAPRLLLAGTLKAGRRLRLLGDRSPPVVNVTVGLLAQGADAGERLVGRCADGVRKVAGLPSPWLRDLVDTAAEHGESTIADSTRQTSAWFKDAVNDSITRATRSLLGGVVGQVVRQASETLAPEVIDAVLPRIRADTVPLIIGDVVADPRIRELIADQGRTIMTTAASELQNKMAAADVQVEAAFRRLRGGGTAT</sequence>
<evidence type="ECO:0000313" key="1">
    <source>
        <dbReference type="EMBL" id="GAA3611375.1"/>
    </source>
</evidence>
<comment type="caution">
    <text evidence="1">The sequence shown here is derived from an EMBL/GenBank/DDBJ whole genome shotgun (WGS) entry which is preliminary data.</text>
</comment>
<dbReference type="EMBL" id="BAABDQ010000047">
    <property type="protein sequence ID" value="GAA3611375.1"/>
    <property type="molecule type" value="Genomic_DNA"/>
</dbReference>
<accession>A0ABP6ZLL8</accession>
<name>A0ABP6ZLL8_9ACTN</name>
<protein>
    <submittedName>
        <fullName evidence="1">Uncharacterized protein</fullName>
    </submittedName>
</protein>
<dbReference type="Proteomes" id="UP001500630">
    <property type="component" value="Unassembled WGS sequence"/>
</dbReference>